<dbReference type="PANTHER" id="PTHR46401">
    <property type="entry name" value="GLYCOSYLTRANSFERASE WBBK-RELATED"/>
    <property type="match status" value="1"/>
</dbReference>
<dbReference type="Pfam" id="PF00534">
    <property type="entry name" value="Glycos_transf_1"/>
    <property type="match status" value="1"/>
</dbReference>
<feature type="non-terminal residue" evidence="3">
    <location>
        <position position="1"/>
    </location>
</feature>
<evidence type="ECO:0000256" key="1">
    <source>
        <dbReference type="ARBA" id="ARBA00022679"/>
    </source>
</evidence>
<dbReference type="Gene3D" id="3.40.50.2000">
    <property type="entry name" value="Glycogen Phosphorylase B"/>
    <property type="match status" value="2"/>
</dbReference>
<organism evidence="3">
    <name type="scientific">marine metagenome</name>
    <dbReference type="NCBI Taxonomy" id="408172"/>
    <lineage>
        <taxon>unclassified sequences</taxon>
        <taxon>metagenomes</taxon>
        <taxon>ecological metagenomes</taxon>
    </lineage>
</organism>
<keyword evidence="1" id="KW-0808">Transferase</keyword>
<dbReference type="EMBL" id="UINC01226673">
    <property type="protein sequence ID" value="SVE57253.1"/>
    <property type="molecule type" value="Genomic_DNA"/>
</dbReference>
<dbReference type="SUPFAM" id="SSF53756">
    <property type="entry name" value="UDP-Glycosyltransferase/glycogen phosphorylase"/>
    <property type="match status" value="1"/>
</dbReference>
<feature type="domain" description="Glycosyl transferase family 1" evidence="2">
    <location>
        <begin position="6"/>
        <end position="155"/>
    </location>
</feature>
<dbReference type="GO" id="GO:0016757">
    <property type="term" value="F:glycosyltransferase activity"/>
    <property type="evidence" value="ECO:0007669"/>
    <property type="project" value="InterPro"/>
</dbReference>
<dbReference type="PANTHER" id="PTHR46401:SF2">
    <property type="entry name" value="GLYCOSYLTRANSFERASE WBBK-RELATED"/>
    <property type="match status" value="1"/>
</dbReference>
<gene>
    <name evidence="3" type="ORF">METZ01_LOCUS510107</name>
</gene>
<dbReference type="InterPro" id="IPR001296">
    <property type="entry name" value="Glyco_trans_1"/>
</dbReference>
<evidence type="ECO:0000313" key="3">
    <source>
        <dbReference type="EMBL" id="SVE57253.1"/>
    </source>
</evidence>
<proteinExistence type="predicted"/>
<accession>A0A383ELB2</accession>
<name>A0A383ELB2_9ZZZZ</name>
<dbReference type="AlphaFoldDB" id="A0A383ELB2"/>
<reference evidence="3" key="1">
    <citation type="submission" date="2018-05" db="EMBL/GenBank/DDBJ databases">
        <authorList>
            <person name="Lanie J.A."/>
            <person name="Ng W.-L."/>
            <person name="Kazmierczak K.M."/>
            <person name="Andrzejewski T.M."/>
            <person name="Davidsen T.M."/>
            <person name="Wayne K.J."/>
            <person name="Tettelin H."/>
            <person name="Glass J.I."/>
            <person name="Rusch D."/>
            <person name="Podicherti R."/>
            <person name="Tsui H.-C.T."/>
            <person name="Winkler M.E."/>
        </authorList>
    </citation>
    <scope>NUCLEOTIDE SEQUENCE</scope>
</reference>
<dbReference type="GO" id="GO:0009103">
    <property type="term" value="P:lipopolysaccharide biosynthetic process"/>
    <property type="evidence" value="ECO:0007669"/>
    <property type="project" value="TreeGrafter"/>
</dbReference>
<protein>
    <recommendedName>
        <fullName evidence="2">Glycosyl transferase family 1 domain-containing protein</fullName>
    </recommendedName>
</protein>
<sequence>LKNISYILYMGRLHIIKGPDLLLKAYLKLLGDFPELHLVFAGPDAGFGNQLIEDVQKYSIEKKVHFLGYIRGDDKVGAYTGAKLLAVPSRREAMSIVALEAGACGTPVILTTACGFDEVKNVGCKVVQPLPDELYSGMHSMLSSSNALEAAGNNLRSLILQKYTWKKTAEKYLSIADSICS</sequence>
<evidence type="ECO:0000259" key="2">
    <source>
        <dbReference type="Pfam" id="PF00534"/>
    </source>
</evidence>